<comment type="caution">
    <text evidence="1">The sequence shown here is derived from an EMBL/GenBank/DDBJ whole genome shotgun (WGS) entry which is preliminary data.</text>
</comment>
<dbReference type="Proteomes" id="UP001139347">
    <property type="component" value="Unassembled WGS sequence"/>
</dbReference>
<gene>
    <name evidence="1" type="ORF">MUG84_22915</name>
</gene>
<organism evidence="1 2">
    <name type="scientific">Paenibacillus mangrovi</name>
    <dbReference type="NCBI Taxonomy" id="2931978"/>
    <lineage>
        <taxon>Bacteria</taxon>
        <taxon>Bacillati</taxon>
        <taxon>Bacillota</taxon>
        <taxon>Bacilli</taxon>
        <taxon>Bacillales</taxon>
        <taxon>Paenibacillaceae</taxon>
        <taxon>Paenibacillus</taxon>
    </lineage>
</organism>
<dbReference type="RefSeq" id="WP_244729354.1">
    <property type="nucleotide sequence ID" value="NZ_JALIRP010000012.1"/>
</dbReference>
<dbReference type="EMBL" id="JALIRP010000012">
    <property type="protein sequence ID" value="MCJ8014555.1"/>
    <property type="molecule type" value="Genomic_DNA"/>
</dbReference>
<proteinExistence type="predicted"/>
<keyword evidence="2" id="KW-1185">Reference proteome</keyword>
<dbReference type="AlphaFoldDB" id="A0A9X1WVI8"/>
<evidence type="ECO:0000313" key="1">
    <source>
        <dbReference type="EMBL" id="MCJ8014555.1"/>
    </source>
</evidence>
<reference evidence="1" key="1">
    <citation type="submission" date="2022-04" db="EMBL/GenBank/DDBJ databases">
        <title>Paenibacillus mangrovi sp. nov., a novel endophytic bacterium isolated from bark of Kandelia candel.</title>
        <authorList>
            <person name="Tuo L."/>
        </authorList>
    </citation>
    <scope>NUCLEOTIDE SEQUENCE</scope>
    <source>
        <strain evidence="1">KQZ6P-2</strain>
    </source>
</reference>
<name>A0A9X1WVI8_9BACL</name>
<evidence type="ECO:0000313" key="2">
    <source>
        <dbReference type="Proteomes" id="UP001139347"/>
    </source>
</evidence>
<sequence length="54" mass="5931">MESFVDHIHQTVSCLGKCTTRSLEPSNSAAFSGNRMLVTEQAMELGWELTLASD</sequence>
<accession>A0A9X1WVI8</accession>
<protein>
    <submittedName>
        <fullName evidence="1">Uncharacterized protein</fullName>
    </submittedName>
</protein>